<dbReference type="GO" id="GO:0048731">
    <property type="term" value="P:system development"/>
    <property type="evidence" value="ECO:0007669"/>
    <property type="project" value="UniProtKB-ARBA"/>
</dbReference>
<keyword evidence="1" id="KW-0424">Laminin EGF-like domain</keyword>
<comment type="caution">
    <text evidence="1">Lacks conserved residue(s) required for the propagation of feature annotation.</text>
</comment>
<feature type="domain" description="Laminin EGF-like" evidence="2">
    <location>
        <begin position="14"/>
        <end position="60"/>
    </location>
</feature>
<dbReference type="SUPFAM" id="SSF57196">
    <property type="entry name" value="EGF/Laminin"/>
    <property type="match status" value="1"/>
</dbReference>
<evidence type="ECO:0000259" key="2">
    <source>
        <dbReference type="PROSITE" id="PS50027"/>
    </source>
</evidence>
<dbReference type="EMBL" id="CAJHNJ030000025">
    <property type="protein sequence ID" value="CAG9121780.1"/>
    <property type="molecule type" value="Genomic_DNA"/>
</dbReference>
<name>A0A8S4F556_PLUXY</name>
<dbReference type="SMART" id="SM00180">
    <property type="entry name" value="EGF_Lam"/>
    <property type="match status" value="1"/>
</dbReference>
<dbReference type="Proteomes" id="UP000653454">
    <property type="component" value="Unassembled WGS sequence"/>
</dbReference>
<sequence>MCVRRDITSNCPPCACGVAALTPTCDVTTGRCACAAGALPPRCDECAPGFYQLTADGCIADPGRGPHSSDLSPQRMLFDQPTRLKIASTCSVQQTAETIEPVARPEL</sequence>
<feature type="disulfide bond" evidence="1">
    <location>
        <begin position="34"/>
        <end position="43"/>
    </location>
</feature>
<accession>A0A8S4F556</accession>
<dbReference type="CDD" id="cd00055">
    <property type="entry name" value="EGF_Lam"/>
    <property type="match status" value="1"/>
</dbReference>
<keyword evidence="1" id="KW-1015">Disulfide bond</keyword>
<dbReference type="Gene3D" id="2.10.25.10">
    <property type="entry name" value="Laminin"/>
    <property type="match status" value="1"/>
</dbReference>
<proteinExistence type="predicted"/>
<dbReference type="PROSITE" id="PS50027">
    <property type="entry name" value="EGF_LAM_2"/>
    <property type="match status" value="1"/>
</dbReference>
<protein>
    <submittedName>
        <fullName evidence="3">(diamondback moth) hypothetical protein</fullName>
    </submittedName>
</protein>
<evidence type="ECO:0000256" key="1">
    <source>
        <dbReference type="PROSITE-ProRule" id="PRU00460"/>
    </source>
</evidence>
<dbReference type="AlphaFoldDB" id="A0A8S4F556"/>
<comment type="caution">
    <text evidence="3">The sequence shown here is derived from an EMBL/GenBank/DDBJ whole genome shotgun (WGS) entry which is preliminary data.</text>
</comment>
<evidence type="ECO:0000313" key="3">
    <source>
        <dbReference type="EMBL" id="CAG9121780.1"/>
    </source>
</evidence>
<evidence type="ECO:0000313" key="4">
    <source>
        <dbReference type="Proteomes" id="UP000653454"/>
    </source>
</evidence>
<reference evidence="3" key="1">
    <citation type="submission" date="2020-11" db="EMBL/GenBank/DDBJ databases">
        <authorList>
            <person name="Whiteford S."/>
        </authorList>
    </citation>
    <scope>NUCLEOTIDE SEQUENCE</scope>
</reference>
<organism evidence="3 4">
    <name type="scientific">Plutella xylostella</name>
    <name type="common">Diamondback moth</name>
    <name type="synonym">Plutella maculipennis</name>
    <dbReference type="NCBI Taxonomy" id="51655"/>
    <lineage>
        <taxon>Eukaryota</taxon>
        <taxon>Metazoa</taxon>
        <taxon>Ecdysozoa</taxon>
        <taxon>Arthropoda</taxon>
        <taxon>Hexapoda</taxon>
        <taxon>Insecta</taxon>
        <taxon>Pterygota</taxon>
        <taxon>Neoptera</taxon>
        <taxon>Endopterygota</taxon>
        <taxon>Lepidoptera</taxon>
        <taxon>Glossata</taxon>
        <taxon>Ditrysia</taxon>
        <taxon>Yponomeutoidea</taxon>
        <taxon>Plutellidae</taxon>
        <taxon>Plutella</taxon>
    </lineage>
</organism>
<dbReference type="InterPro" id="IPR002049">
    <property type="entry name" value="LE_dom"/>
</dbReference>
<gene>
    <name evidence="3" type="ORF">PLXY2_LOCUS7502</name>
</gene>
<dbReference type="Pfam" id="PF00053">
    <property type="entry name" value="EGF_laminin"/>
    <property type="match status" value="1"/>
</dbReference>
<dbReference type="GO" id="GO:0048513">
    <property type="term" value="P:animal organ development"/>
    <property type="evidence" value="ECO:0007669"/>
    <property type="project" value="UniProtKB-ARBA"/>
</dbReference>
<keyword evidence="4" id="KW-1185">Reference proteome</keyword>